<evidence type="ECO:0000313" key="3">
    <source>
        <dbReference type="Proteomes" id="UP000001520"/>
    </source>
</evidence>
<gene>
    <name evidence="2" type="ordered locus">DEFDS_1470</name>
</gene>
<feature type="signal peptide" evidence="1">
    <location>
        <begin position="1"/>
        <end position="20"/>
    </location>
</feature>
<reference evidence="2 3" key="1">
    <citation type="journal article" date="2010" name="DNA Res.">
        <title>Bacterial lifestyle in a deep-sea hydrothermal vent chimney revealed by the genome sequence of the thermophilic bacterium Deferribacter desulfuricans SSM1.</title>
        <authorList>
            <person name="Takaki Y."/>
            <person name="Shimamura S."/>
            <person name="Nakagawa S."/>
            <person name="Fukuhara Y."/>
            <person name="Horikawa H."/>
            <person name="Ankai A."/>
            <person name="Harada T."/>
            <person name="Hosoyama A."/>
            <person name="Oguchi A."/>
            <person name="Fukui S."/>
            <person name="Fujita N."/>
            <person name="Takami H."/>
            <person name="Takai K."/>
        </authorList>
    </citation>
    <scope>NUCLEOTIDE SEQUENCE [LARGE SCALE GENOMIC DNA]</scope>
    <source>
        <strain evidence="3">DSM 14783 / JCM 11476 / NBRC 101012 / SSM1</strain>
    </source>
</reference>
<evidence type="ECO:0000256" key="1">
    <source>
        <dbReference type="SAM" id="SignalP"/>
    </source>
</evidence>
<keyword evidence="3" id="KW-1185">Reference proteome</keyword>
<evidence type="ECO:0000313" key="2">
    <source>
        <dbReference type="EMBL" id="BAI80930.1"/>
    </source>
</evidence>
<dbReference type="OrthoDB" id="9768at2"/>
<dbReference type="Proteomes" id="UP000001520">
    <property type="component" value="Chromosome"/>
</dbReference>
<dbReference type="KEGG" id="ddf:DEFDS_1470"/>
<dbReference type="HOGENOM" id="CLU_406483_0_0_0"/>
<dbReference type="Gene3D" id="3.40.50.1820">
    <property type="entry name" value="alpha/beta hydrolase"/>
    <property type="match status" value="1"/>
</dbReference>
<dbReference type="InterPro" id="IPR029058">
    <property type="entry name" value="AB_hydrolase_fold"/>
</dbReference>
<dbReference type="EMBL" id="AP011529">
    <property type="protein sequence ID" value="BAI80930.1"/>
    <property type="molecule type" value="Genomic_DNA"/>
</dbReference>
<accession>D3PEA7</accession>
<protein>
    <submittedName>
        <fullName evidence="2">Uncharacterized protein</fullName>
    </submittedName>
</protein>
<keyword evidence="1" id="KW-0732">Signal</keyword>
<dbReference type="SUPFAM" id="SSF53474">
    <property type="entry name" value="alpha/beta-Hydrolases"/>
    <property type="match status" value="1"/>
</dbReference>
<feature type="chain" id="PRO_5003049194" evidence="1">
    <location>
        <begin position="21"/>
        <end position="748"/>
    </location>
</feature>
<name>D3PEA7_DEFDS</name>
<dbReference type="eggNOG" id="COG1073">
    <property type="taxonomic scope" value="Bacteria"/>
</dbReference>
<organism evidence="2 3">
    <name type="scientific">Deferribacter desulfuricans (strain DSM 14783 / JCM 11476 / NBRC 101012 / SSM1)</name>
    <dbReference type="NCBI Taxonomy" id="639282"/>
    <lineage>
        <taxon>Bacteria</taxon>
        <taxon>Pseudomonadati</taxon>
        <taxon>Deferribacterota</taxon>
        <taxon>Deferribacteres</taxon>
        <taxon>Deferribacterales</taxon>
        <taxon>Deferribacteraceae</taxon>
        <taxon>Deferribacter</taxon>
    </lineage>
</organism>
<proteinExistence type="predicted"/>
<dbReference type="RefSeq" id="WP_013008176.1">
    <property type="nucleotide sequence ID" value="NC_013939.1"/>
</dbReference>
<dbReference type="AlphaFoldDB" id="D3PEA7"/>
<dbReference type="PROSITE" id="PS51257">
    <property type="entry name" value="PROKAR_LIPOPROTEIN"/>
    <property type="match status" value="1"/>
</dbReference>
<sequence>MRKYLLYILSVILLSMTLISCGSSTQDIDDKPAQVDSNAVTHNQLVFDSYGNIYPFPNDILWKDTDGIVDLTSQANGDPQKLALYTAIKALKIKGLSPATPIAIPLANNIKLDPATFENNLGIVDITSFVGYTLNYAENYDNTTFSNITYCQYYYADKDNETLAQACFSELLSYYSENDLATLATIVQNADDNGYLFFDDIEIKQNANVLNIYPLKPFEAGHQYLVVIGDGIKDVNGNDLLPSPVYTTIRNTDNCSVISDSDLQTLCSSYQPLWDLASAVTFTSKENLLEVFTFTTADKTLSVEDFGVIQATLDNASLINNYDSLITGYKYSDLILDNASNEFIYIDQLSDLPLVCQNSYDNITLRTAFNLPIITDNLSNYIKTPNLYALNNIEQILTQYNFPDNQSNIPFVCKEIFDNSSLYDNVTMDEYNDNLTNPNGIVIYQHGLGKDKSDASVIAQFVTDKQIYAIDLPWHGDRVLPTDLTDTSCYENVSGSCYLTDNPIYDRLNLYQSLLDMHTLTKFLGLSALQYNLPLYFAGQSMGSITGSMLLNLDNVTISQAAYTATSGLKYNNFISKAVLNVGGAGYAALLNEATNSLITDLLSTLNLEKHSLEYYITLGVFQLLLDPVDPIYFANNPSINSKVLLQSANGDTIVPNVTNKALALAYNYDNATFITDNTSDTDSPIANPVPGWYMFGKDDNWVNHGFLIHTLIQYYPEAADYLNQAYVDQMQDLARKQLDNFLNNNLN</sequence>
<dbReference type="STRING" id="639282.DEFDS_1470"/>